<organism evidence="1 2">
    <name type="scientific">Strongyloides papillosus</name>
    <name type="common">Intestinal threadworm</name>
    <dbReference type="NCBI Taxonomy" id="174720"/>
    <lineage>
        <taxon>Eukaryota</taxon>
        <taxon>Metazoa</taxon>
        <taxon>Ecdysozoa</taxon>
        <taxon>Nematoda</taxon>
        <taxon>Chromadorea</taxon>
        <taxon>Rhabditida</taxon>
        <taxon>Tylenchina</taxon>
        <taxon>Panagrolaimomorpha</taxon>
        <taxon>Strongyloidoidea</taxon>
        <taxon>Strongyloididae</taxon>
        <taxon>Strongyloides</taxon>
    </lineage>
</organism>
<reference evidence="2" key="1">
    <citation type="submission" date="2017-02" db="UniProtKB">
        <authorList>
            <consortium name="WormBaseParasite"/>
        </authorList>
    </citation>
    <scope>IDENTIFICATION</scope>
</reference>
<keyword evidence="1" id="KW-1185">Reference proteome</keyword>
<dbReference type="WBParaSite" id="SPAL_0001022733.1">
    <property type="protein sequence ID" value="SPAL_0001022733.1"/>
    <property type="gene ID" value="SPAL_0001022733"/>
</dbReference>
<sequence length="83" mass="10028">MKKNHKLNEWKILTQPMEDMTFRCFNDIFLYVQIRLVISIFADYDNKVNQVLVAVKDFNLFCLTKYIFYKRLAKVLLNMSNIN</sequence>
<dbReference type="Proteomes" id="UP000046392">
    <property type="component" value="Unplaced"/>
</dbReference>
<protein>
    <submittedName>
        <fullName evidence="2">Uncharacterized protein</fullName>
    </submittedName>
</protein>
<evidence type="ECO:0000313" key="1">
    <source>
        <dbReference type="Proteomes" id="UP000046392"/>
    </source>
</evidence>
<evidence type="ECO:0000313" key="2">
    <source>
        <dbReference type="WBParaSite" id="SPAL_0001022733.1"/>
    </source>
</evidence>
<accession>A0A0N5BWN5</accession>
<dbReference type="AlphaFoldDB" id="A0A0N5BWN5"/>
<name>A0A0N5BWN5_STREA</name>
<proteinExistence type="predicted"/>